<evidence type="ECO:0000313" key="2">
    <source>
        <dbReference type="Proteomes" id="UP000024635"/>
    </source>
</evidence>
<reference evidence="2" key="1">
    <citation type="journal article" date="2015" name="Nat. Genet.">
        <title>The genome and transcriptome of the zoonotic hookworm Ancylostoma ceylanicum identify infection-specific gene families.</title>
        <authorList>
            <person name="Schwarz E.M."/>
            <person name="Hu Y."/>
            <person name="Antoshechkin I."/>
            <person name="Miller M.M."/>
            <person name="Sternberg P.W."/>
            <person name="Aroian R.V."/>
        </authorList>
    </citation>
    <scope>NUCLEOTIDE SEQUENCE</scope>
    <source>
        <strain evidence="2">HY135</strain>
    </source>
</reference>
<organism evidence="1 2">
    <name type="scientific">Ancylostoma ceylanicum</name>
    <dbReference type="NCBI Taxonomy" id="53326"/>
    <lineage>
        <taxon>Eukaryota</taxon>
        <taxon>Metazoa</taxon>
        <taxon>Ecdysozoa</taxon>
        <taxon>Nematoda</taxon>
        <taxon>Chromadorea</taxon>
        <taxon>Rhabditida</taxon>
        <taxon>Rhabditina</taxon>
        <taxon>Rhabditomorpha</taxon>
        <taxon>Strongyloidea</taxon>
        <taxon>Ancylostomatidae</taxon>
        <taxon>Ancylostomatinae</taxon>
        <taxon>Ancylostoma</taxon>
    </lineage>
</organism>
<protein>
    <submittedName>
        <fullName evidence="1">Uncharacterized protein</fullName>
    </submittedName>
</protein>
<comment type="caution">
    <text evidence="1">The sequence shown here is derived from an EMBL/GenBank/DDBJ whole genome shotgun (WGS) entry which is preliminary data.</text>
</comment>
<sequence length="96" mass="11004">MSDNFPFKEPGDFRLLKVRYESQRKSRAGALLGCIIAITQGIYPSDTAYVYSLDLNHLLRCGFTFFNEIKHGKVHRASAELYNIDTMTIKMPLTEK</sequence>
<dbReference type="AlphaFoldDB" id="A0A016RW30"/>
<keyword evidence="2" id="KW-1185">Reference proteome</keyword>
<name>A0A016RW30_9BILA</name>
<gene>
    <name evidence="1" type="primary">Acey_s0362.g3509</name>
    <name evidence="1" type="ORF">Y032_0362g3509</name>
</gene>
<accession>A0A016RW30</accession>
<evidence type="ECO:0000313" key="1">
    <source>
        <dbReference type="EMBL" id="EYB82327.1"/>
    </source>
</evidence>
<proteinExistence type="predicted"/>
<dbReference type="EMBL" id="JARK01001698">
    <property type="protein sequence ID" value="EYB82327.1"/>
    <property type="molecule type" value="Genomic_DNA"/>
</dbReference>
<dbReference type="Proteomes" id="UP000024635">
    <property type="component" value="Unassembled WGS sequence"/>
</dbReference>